<dbReference type="Pfam" id="PF05347">
    <property type="entry name" value="Complex1_LYR"/>
    <property type="match status" value="1"/>
</dbReference>
<reference evidence="3 4" key="1">
    <citation type="submission" date="2023-06" db="EMBL/GenBank/DDBJ databases">
        <title>Black Yeasts Isolated from many extreme environments.</title>
        <authorList>
            <person name="Coleine C."/>
            <person name="Stajich J.E."/>
            <person name="Selbmann L."/>
        </authorList>
    </citation>
    <scope>NUCLEOTIDE SEQUENCE [LARGE SCALE GENOMIC DNA]</scope>
    <source>
        <strain evidence="3 4">CCFEE 5887</strain>
    </source>
</reference>
<evidence type="ECO:0000259" key="2">
    <source>
        <dbReference type="Pfam" id="PF05347"/>
    </source>
</evidence>
<sequence length="319" mass="36247">MPRQFAPRKSGVHRLACLSLYRALLRECGRLSTNLELVTAGGIKDSLRPLVRYRFENDRNLLSPPQVANGIAAGYGFLDLLRSCSAGSAQSLARLTRTFESMTIQADETAAKRAKFASLWKPPPAHRQKYLKHVKEIRNPANYVHDPSNPRVLQHPAPLSSIKSGVRKVPNLIVTQGIPVLKYPGPQPVLLNRVIIKKVKWGIKRFDQHRALDDLALLAECEDEWDDILRQKHGVREGREELGWKQTVREVDSELEQKLAATMRKNTELSKRLWDVVLAERELKEKERREAKHERRMARKRAAGAMEDVSLSEIIPGQA</sequence>
<protein>
    <recommendedName>
        <fullName evidence="2">Complex 1 LYR protein domain-containing protein</fullName>
    </recommendedName>
</protein>
<evidence type="ECO:0000313" key="4">
    <source>
        <dbReference type="Proteomes" id="UP001345827"/>
    </source>
</evidence>
<evidence type="ECO:0000256" key="1">
    <source>
        <dbReference type="SAM" id="MobiDB-lite"/>
    </source>
</evidence>
<proteinExistence type="predicted"/>
<evidence type="ECO:0000313" key="3">
    <source>
        <dbReference type="EMBL" id="KAK5538445.1"/>
    </source>
</evidence>
<dbReference type="Proteomes" id="UP001345827">
    <property type="component" value="Unassembled WGS sequence"/>
</dbReference>
<dbReference type="CDD" id="cd20273">
    <property type="entry name" value="Complex1_LYR_unchar"/>
    <property type="match status" value="1"/>
</dbReference>
<organism evidence="3 4">
    <name type="scientific">Vermiconidia calcicola</name>
    <dbReference type="NCBI Taxonomy" id="1690605"/>
    <lineage>
        <taxon>Eukaryota</taxon>
        <taxon>Fungi</taxon>
        <taxon>Dikarya</taxon>
        <taxon>Ascomycota</taxon>
        <taxon>Pezizomycotina</taxon>
        <taxon>Dothideomycetes</taxon>
        <taxon>Dothideomycetidae</taxon>
        <taxon>Mycosphaerellales</taxon>
        <taxon>Extremaceae</taxon>
        <taxon>Vermiconidia</taxon>
    </lineage>
</organism>
<dbReference type="InterPro" id="IPR008011">
    <property type="entry name" value="Complex1_LYR_dom"/>
</dbReference>
<dbReference type="InterPro" id="IPR046896">
    <property type="entry name" value="Cup1-like_N"/>
</dbReference>
<name>A0AAV9QAE0_9PEZI</name>
<feature type="domain" description="Complex 1 LYR protein" evidence="2">
    <location>
        <begin position="16"/>
        <end position="79"/>
    </location>
</feature>
<gene>
    <name evidence="3" type="ORF">LTR25_003987</name>
</gene>
<comment type="caution">
    <text evidence="3">The sequence shown here is derived from an EMBL/GenBank/DDBJ whole genome shotgun (WGS) entry which is preliminary data.</text>
</comment>
<dbReference type="AlphaFoldDB" id="A0AAV9QAE0"/>
<feature type="region of interest" description="Disordered" evidence="1">
    <location>
        <begin position="287"/>
        <end position="319"/>
    </location>
</feature>
<accession>A0AAV9QAE0</accession>
<dbReference type="EMBL" id="JAXLQG010000006">
    <property type="protein sequence ID" value="KAK5538445.1"/>
    <property type="molecule type" value="Genomic_DNA"/>
</dbReference>
<keyword evidence="4" id="KW-1185">Reference proteome</keyword>